<dbReference type="PANTHER" id="PTHR11829:SF380">
    <property type="entry name" value="PROTEIN FORK HEAD"/>
    <property type="match status" value="1"/>
</dbReference>
<feature type="compositionally biased region" description="Low complexity" evidence="5">
    <location>
        <begin position="100"/>
        <end position="129"/>
    </location>
</feature>
<dbReference type="GO" id="GO:0030154">
    <property type="term" value="P:cell differentiation"/>
    <property type="evidence" value="ECO:0007669"/>
    <property type="project" value="TreeGrafter"/>
</dbReference>
<keyword evidence="2 4" id="KW-0238">DNA-binding</keyword>
<evidence type="ECO:0000259" key="6">
    <source>
        <dbReference type="PROSITE" id="PS50039"/>
    </source>
</evidence>
<dbReference type="PROSITE" id="PS50039">
    <property type="entry name" value="FORK_HEAD_3"/>
    <property type="match status" value="1"/>
</dbReference>
<accession>A0AAN5DB48</accession>
<keyword evidence="8" id="KW-1185">Reference proteome</keyword>
<dbReference type="Pfam" id="PF00250">
    <property type="entry name" value="Forkhead"/>
    <property type="match status" value="1"/>
</dbReference>
<dbReference type="GO" id="GO:0000981">
    <property type="term" value="F:DNA-binding transcription factor activity, RNA polymerase II-specific"/>
    <property type="evidence" value="ECO:0007669"/>
    <property type="project" value="TreeGrafter"/>
</dbReference>
<evidence type="ECO:0000256" key="4">
    <source>
        <dbReference type="PROSITE-ProRule" id="PRU00089"/>
    </source>
</evidence>
<dbReference type="InterPro" id="IPR018122">
    <property type="entry name" value="TF_fork_head_CS_1"/>
</dbReference>
<feature type="domain" description="Fork-head" evidence="6">
    <location>
        <begin position="156"/>
        <end position="254"/>
    </location>
</feature>
<keyword evidence="3 4" id="KW-0539">Nucleus</keyword>
<name>A0AAN5DB48_9BILA</name>
<organism evidence="7 8">
    <name type="scientific">Pristionchus mayeri</name>
    <dbReference type="NCBI Taxonomy" id="1317129"/>
    <lineage>
        <taxon>Eukaryota</taxon>
        <taxon>Metazoa</taxon>
        <taxon>Ecdysozoa</taxon>
        <taxon>Nematoda</taxon>
        <taxon>Chromadorea</taxon>
        <taxon>Rhabditida</taxon>
        <taxon>Rhabditina</taxon>
        <taxon>Diplogasteromorpha</taxon>
        <taxon>Diplogasteroidea</taxon>
        <taxon>Neodiplogasteridae</taxon>
        <taxon>Pristionchus</taxon>
    </lineage>
</organism>
<sequence length="452" mass="49261">MQVASTTSTVSTTPVASSLEIPSLFQTTSTEGLAAATPDYSSSLSAYNSLGGYYNYTNVPLSTLSYYPTTSYQTPMNPYSSFSMATSSISPLTRPSISSSSIALTSTPSNLPSSSSSPSSRTPVARSTSNSSAGQAQMVPEAELTKIHNGNYGSSKPPFSYISLITMAIQRSETHMMTLNEIYTWIMTQFPYYRQNQQRCGRGWQNSIRHSLSFNDCFVKVPRTPDKPGKGSFWTLHSLCGNMFENGCYLRRQKRFKVRERGERDSTRSKKVRERSMKKQSAATNEGQANNNGMGFAVKEEFVGVKEEYPSVSNMSVGSLLSNVNLSSLAESKIEEKIIPVESSVITKDKSSSLIQSIPSLQLSSTSTTSLPTSVITGVGLANQVSMTSYSSIPSYNPNDFPSFNGLNGLTNFNLIDANKFDPTYYGYATDYSAYNASTLYSSSNPHDGANL</sequence>
<proteinExistence type="predicted"/>
<dbReference type="PROSITE" id="PS00658">
    <property type="entry name" value="FORK_HEAD_2"/>
    <property type="match status" value="1"/>
</dbReference>
<gene>
    <name evidence="7" type="ORF">PMAYCL1PPCAC_29570</name>
</gene>
<comment type="subcellular location">
    <subcellularLocation>
        <location evidence="1 4">Nucleus</location>
    </subcellularLocation>
</comment>
<evidence type="ECO:0000256" key="2">
    <source>
        <dbReference type="ARBA" id="ARBA00023125"/>
    </source>
</evidence>
<evidence type="ECO:0000256" key="5">
    <source>
        <dbReference type="SAM" id="MobiDB-lite"/>
    </source>
</evidence>
<comment type="caution">
    <text evidence="7">The sequence shown here is derived from an EMBL/GenBank/DDBJ whole genome shotgun (WGS) entry which is preliminary data.</text>
</comment>
<dbReference type="EMBL" id="BTRK01000006">
    <property type="protein sequence ID" value="GMR59375.1"/>
    <property type="molecule type" value="Genomic_DNA"/>
</dbReference>
<dbReference type="InterPro" id="IPR036388">
    <property type="entry name" value="WH-like_DNA-bd_sf"/>
</dbReference>
<dbReference type="PRINTS" id="PR00053">
    <property type="entry name" value="FORKHEAD"/>
</dbReference>
<dbReference type="GO" id="GO:0005634">
    <property type="term" value="C:nucleus"/>
    <property type="evidence" value="ECO:0007669"/>
    <property type="project" value="UniProtKB-SubCell"/>
</dbReference>
<dbReference type="SMART" id="SM00339">
    <property type="entry name" value="FH"/>
    <property type="match status" value="1"/>
</dbReference>
<dbReference type="InterPro" id="IPR050211">
    <property type="entry name" value="FOX_domain-containing"/>
</dbReference>
<protein>
    <recommendedName>
        <fullName evidence="6">Fork-head domain-containing protein</fullName>
    </recommendedName>
</protein>
<evidence type="ECO:0000313" key="8">
    <source>
        <dbReference type="Proteomes" id="UP001328107"/>
    </source>
</evidence>
<dbReference type="Gene3D" id="1.10.10.10">
    <property type="entry name" value="Winged helix-like DNA-binding domain superfamily/Winged helix DNA-binding domain"/>
    <property type="match status" value="1"/>
</dbReference>
<dbReference type="GO" id="GO:0000978">
    <property type="term" value="F:RNA polymerase II cis-regulatory region sequence-specific DNA binding"/>
    <property type="evidence" value="ECO:0007669"/>
    <property type="project" value="TreeGrafter"/>
</dbReference>
<dbReference type="InterPro" id="IPR001766">
    <property type="entry name" value="Fork_head_dom"/>
</dbReference>
<feature type="region of interest" description="Disordered" evidence="5">
    <location>
        <begin position="259"/>
        <end position="291"/>
    </location>
</feature>
<feature type="region of interest" description="Disordered" evidence="5">
    <location>
        <begin position="100"/>
        <end position="138"/>
    </location>
</feature>
<dbReference type="AlphaFoldDB" id="A0AAN5DB48"/>
<reference evidence="8" key="1">
    <citation type="submission" date="2022-10" db="EMBL/GenBank/DDBJ databases">
        <title>Genome assembly of Pristionchus species.</title>
        <authorList>
            <person name="Yoshida K."/>
            <person name="Sommer R.J."/>
        </authorList>
    </citation>
    <scope>NUCLEOTIDE SEQUENCE [LARGE SCALE GENOMIC DNA]</scope>
    <source>
        <strain evidence="8">RS5460</strain>
    </source>
</reference>
<dbReference type="InterPro" id="IPR030456">
    <property type="entry name" value="TF_fork_head_CS_2"/>
</dbReference>
<evidence type="ECO:0000256" key="1">
    <source>
        <dbReference type="ARBA" id="ARBA00004123"/>
    </source>
</evidence>
<dbReference type="PANTHER" id="PTHR11829">
    <property type="entry name" value="FORKHEAD BOX PROTEIN"/>
    <property type="match status" value="1"/>
</dbReference>
<feature type="compositionally biased region" description="Basic residues" evidence="5">
    <location>
        <begin position="269"/>
        <end position="278"/>
    </location>
</feature>
<evidence type="ECO:0000256" key="3">
    <source>
        <dbReference type="ARBA" id="ARBA00023242"/>
    </source>
</evidence>
<dbReference type="Proteomes" id="UP001328107">
    <property type="component" value="Unassembled WGS sequence"/>
</dbReference>
<dbReference type="FunFam" id="1.10.10.10:FF:000042">
    <property type="entry name" value="hepatocyte nuclear factor 3-beta"/>
    <property type="match status" value="1"/>
</dbReference>
<feature type="compositionally biased region" description="Basic and acidic residues" evidence="5">
    <location>
        <begin position="259"/>
        <end position="268"/>
    </location>
</feature>
<dbReference type="PROSITE" id="PS00657">
    <property type="entry name" value="FORK_HEAD_1"/>
    <property type="match status" value="1"/>
</dbReference>
<dbReference type="GO" id="GO:0009653">
    <property type="term" value="P:anatomical structure morphogenesis"/>
    <property type="evidence" value="ECO:0007669"/>
    <property type="project" value="TreeGrafter"/>
</dbReference>
<feature type="compositionally biased region" description="Polar residues" evidence="5">
    <location>
        <begin position="279"/>
        <end position="291"/>
    </location>
</feature>
<evidence type="ECO:0000313" key="7">
    <source>
        <dbReference type="EMBL" id="GMR59375.1"/>
    </source>
</evidence>
<dbReference type="SUPFAM" id="SSF46785">
    <property type="entry name" value="Winged helix' DNA-binding domain"/>
    <property type="match status" value="1"/>
</dbReference>
<feature type="DNA-binding region" description="Fork-head" evidence="4">
    <location>
        <begin position="156"/>
        <end position="254"/>
    </location>
</feature>
<dbReference type="InterPro" id="IPR036390">
    <property type="entry name" value="WH_DNA-bd_sf"/>
</dbReference>